<keyword evidence="2" id="KW-0433">Leucine-rich repeat</keyword>
<dbReference type="SUPFAM" id="SSF52058">
    <property type="entry name" value="L domain-like"/>
    <property type="match status" value="1"/>
</dbReference>
<dbReference type="InterPro" id="IPR013210">
    <property type="entry name" value="LRR_N_plant-typ"/>
</dbReference>
<keyword evidence="5" id="KW-0472">Membrane</keyword>
<dbReference type="EC" id="2.7.1.-" evidence="7"/>
<dbReference type="Pfam" id="PF00560">
    <property type="entry name" value="LRR_1"/>
    <property type="match status" value="1"/>
</dbReference>
<dbReference type="InterPro" id="IPR032675">
    <property type="entry name" value="LRR_dom_sf"/>
</dbReference>
<dbReference type="PANTHER" id="PTHR48004:SF59">
    <property type="entry name" value="LEUCINE-RICH REPEAT-CONTAINING N-TERMINAL PLANT-TYPE DOMAIN-CONTAINING PROTEIN"/>
    <property type="match status" value="1"/>
</dbReference>
<feature type="domain" description="Leucine-rich repeat-containing N-terminal plant-type" evidence="6">
    <location>
        <begin position="2"/>
        <end position="39"/>
    </location>
</feature>
<dbReference type="AlphaFoldDB" id="A0ABD3EEE4"/>
<reference evidence="8" key="1">
    <citation type="journal article" date="2024" name="IScience">
        <title>Strigolactones Initiate the Formation of Haustorium-like Structures in Castilleja.</title>
        <authorList>
            <person name="Buerger M."/>
            <person name="Peterson D."/>
            <person name="Chory J."/>
        </authorList>
    </citation>
    <scope>NUCLEOTIDE SEQUENCE [LARGE SCALE GENOMIC DNA]</scope>
</reference>
<accession>A0ABD3EEE4</accession>
<gene>
    <name evidence="7" type="primary">SERK5_1</name>
    <name evidence="7" type="ORF">CASFOL_001798</name>
</gene>
<evidence type="ECO:0000259" key="6">
    <source>
        <dbReference type="Pfam" id="PF08263"/>
    </source>
</evidence>
<dbReference type="GO" id="GO:0016020">
    <property type="term" value="C:membrane"/>
    <property type="evidence" value="ECO:0007669"/>
    <property type="project" value="UniProtKB-SubCell"/>
</dbReference>
<evidence type="ECO:0000256" key="3">
    <source>
        <dbReference type="ARBA" id="ARBA00022729"/>
    </source>
</evidence>
<name>A0ABD3EEE4_9LAMI</name>
<evidence type="ECO:0000256" key="2">
    <source>
        <dbReference type="ARBA" id="ARBA00022614"/>
    </source>
</evidence>
<dbReference type="InterPro" id="IPR052941">
    <property type="entry name" value="StomDev_PlantInt_Reg"/>
</dbReference>
<protein>
    <submittedName>
        <fullName evidence="7">Protein kinase domain</fullName>
        <ecNumber evidence="7">2.7.1.-</ecNumber>
    </submittedName>
</protein>
<organism evidence="7 8">
    <name type="scientific">Castilleja foliolosa</name>
    <dbReference type="NCBI Taxonomy" id="1961234"/>
    <lineage>
        <taxon>Eukaryota</taxon>
        <taxon>Viridiplantae</taxon>
        <taxon>Streptophyta</taxon>
        <taxon>Embryophyta</taxon>
        <taxon>Tracheophyta</taxon>
        <taxon>Spermatophyta</taxon>
        <taxon>Magnoliopsida</taxon>
        <taxon>eudicotyledons</taxon>
        <taxon>Gunneridae</taxon>
        <taxon>Pentapetalae</taxon>
        <taxon>asterids</taxon>
        <taxon>lamiids</taxon>
        <taxon>Lamiales</taxon>
        <taxon>Orobanchaceae</taxon>
        <taxon>Pedicularideae</taxon>
        <taxon>Castillejinae</taxon>
        <taxon>Castilleja</taxon>
    </lineage>
</organism>
<evidence type="ECO:0000256" key="5">
    <source>
        <dbReference type="ARBA" id="ARBA00023136"/>
    </source>
</evidence>
<keyword evidence="8" id="KW-1185">Reference proteome</keyword>
<dbReference type="GO" id="GO:0016301">
    <property type="term" value="F:kinase activity"/>
    <property type="evidence" value="ECO:0007669"/>
    <property type="project" value="UniProtKB-KW"/>
</dbReference>
<evidence type="ECO:0000256" key="1">
    <source>
        <dbReference type="ARBA" id="ARBA00004370"/>
    </source>
</evidence>
<dbReference type="PANTHER" id="PTHR48004">
    <property type="entry name" value="OS01G0149700 PROTEIN"/>
    <property type="match status" value="1"/>
</dbReference>
<sequence>MGDVLIAFKENLDDPNNVLQSWDPNFPDLYCTWYHVTCNAASSVTRLNFLVCFERILSNNSITGNIPKEIGSGLTNLVELDLSYNFLNGTFPTTLSKLTNLKSLILKRNAIFDNIPKDLGDLANLENLDLSTNAFRGEIPNSLRFLRNLKTMCVAEFIICNNVLKIVQLVRVLAPQWLTEASWSEQLGGKIAQRVLSDYLSELTD</sequence>
<dbReference type="PRINTS" id="PR00019">
    <property type="entry name" value="LEURICHRPT"/>
</dbReference>
<dbReference type="Gene3D" id="3.80.10.10">
    <property type="entry name" value="Ribonuclease Inhibitor"/>
    <property type="match status" value="1"/>
</dbReference>
<dbReference type="FunFam" id="3.80.10.10:FF:000400">
    <property type="entry name" value="Nuclear pore complex protein NUP107"/>
    <property type="match status" value="1"/>
</dbReference>
<proteinExistence type="predicted"/>
<dbReference type="Pfam" id="PF13855">
    <property type="entry name" value="LRR_8"/>
    <property type="match status" value="1"/>
</dbReference>
<evidence type="ECO:0000256" key="4">
    <source>
        <dbReference type="ARBA" id="ARBA00022737"/>
    </source>
</evidence>
<keyword evidence="7" id="KW-0808">Transferase</keyword>
<dbReference type="Proteomes" id="UP001632038">
    <property type="component" value="Unassembled WGS sequence"/>
</dbReference>
<comment type="caution">
    <text evidence="7">The sequence shown here is derived from an EMBL/GenBank/DDBJ whole genome shotgun (WGS) entry which is preliminary data.</text>
</comment>
<dbReference type="Pfam" id="PF08263">
    <property type="entry name" value="LRRNT_2"/>
    <property type="match status" value="1"/>
</dbReference>
<keyword evidence="7" id="KW-0418">Kinase</keyword>
<evidence type="ECO:0000313" key="7">
    <source>
        <dbReference type="EMBL" id="KAL3652117.1"/>
    </source>
</evidence>
<dbReference type="EMBL" id="JAVIJP010000005">
    <property type="protein sequence ID" value="KAL3652117.1"/>
    <property type="molecule type" value="Genomic_DNA"/>
</dbReference>
<comment type="subcellular location">
    <subcellularLocation>
        <location evidence="1">Membrane</location>
    </subcellularLocation>
</comment>
<keyword evidence="3" id="KW-0732">Signal</keyword>
<evidence type="ECO:0000313" key="8">
    <source>
        <dbReference type="Proteomes" id="UP001632038"/>
    </source>
</evidence>
<keyword evidence="4" id="KW-0677">Repeat</keyword>
<dbReference type="InterPro" id="IPR001611">
    <property type="entry name" value="Leu-rich_rpt"/>
</dbReference>